<dbReference type="SUPFAM" id="SSF54928">
    <property type="entry name" value="RNA-binding domain, RBD"/>
    <property type="match status" value="2"/>
</dbReference>
<dbReference type="STRING" id="1789683.A0A1X7QXT9"/>
<organism evidence="5 6">
    <name type="scientific">Maudiozyma saulgeensis</name>
    <dbReference type="NCBI Taxonomy" id="1789683"/>
    <lineage>
        <taxon>Eukaryota</taxon>
        <taxon>Fungi</taxon>
        <taxon>Dikarya</taxon>
        <taxon>Ascomycota</taxon>
        <taxon>Saccharomycotina</taxon>
        <taxon>Saccharomycetes</taxon>
        <taxon>Saccharomycetales</taxon>
        <taxon>Saccharomycetaceae</taxon>
        <taxon>Maudiozyma</taxon>
    </lineage>
</organism>
<evidence type="ECO:0000256" key="2">
    <source>
        <dbReference type="PROSITE-ProRule" id="PRU00176"/>
    </source>
</evidence>
<reference evidence="5 6" key="1">
    <citation type="submission" date="2017-04" db="EMBL/GenBank/DDBJ databases">
        <authorList>
            <person name="Afonso C.L."/>
            <person name="Miller P.J."/>
            <person name="Scott M.A."/>
            <person name="Spackman E."/>
            <person name="Goraichik I."/>
            <person name="Dimitrov K.M."/>
            <person name="Suarez D.L."/>
            <person name="Swayne D.E."/>
        </authorList>
    </citation>
    <scope>NUCLEOTIDE SEQUENCE [LARGE SCALE GENOMIC DNA]</scope>
</reference>
<dbReference type="InterPro" id="IPR012677">
    <property type="entry name" value="Nucleotide-bd_a/b_plait_sf"/>
</dbReference>
<keyword evidence="1 2" id="KW-0694">RNA-binding</keyword>
<dbReference type="InterPro" id="IPR000504">
    <property type="entry name" value="RRM_dom"/>
</dbReference>
<feature type="domain" description="RRM" evidence="4">
    <location>
        <begin position="224"/>
        <end position="295"/>
    </location>
</feature>
<evidence type="ECO:0000313" key="5">
    <source>
        <dbReference type="EMBL" id="SMN18009.1"/>
    </source>
</evidence>
<dbReference type="PROSITE" id="PS50102">
    <property type="entry name" value="RRM"/>
    <property type="match status" value="1"/>
</dbReference>
<sequence length="295" mass="33480">MNGNIKTLHLSNLPRRPESIPNFIRLLLKAINPVNEYALSPSLDLPTNTTASYPTELELLDSKNNIIAISRSHSKKLSSTCFITFVTADDAKVFLETYKSKPLMVNGRRVLIEYAKKESLLAIALDETKPGLFEKILNTRHKQKLLKLDEDASELHTMKRKSRRLRSKLRKQGLDETRIAQKIKEFQDMAIKTKQDEISKRLPSSKPSTQKQPTHKIIDNPPNNKLLVQNIPNGTTEAEIEQLFKGEGFKGIRLVAVRNVAFIEYESIEQATIVKDSLGKDPSWKGSIIYITFAK</sequence>
<evidence type="ECO:0000256" key="1">
    <source>
        <dbReference type="ARBA" id="ARBA00022884"/>
    </source>
</evidence>
<accession>A0A1X7QXT9</accession>
<protein>
    <submittedName>
        <fullName evidence="5">Similar to Saccharomyces cerevisiae YBR119W MUD1 U1 snRNP A protein, homolog of human U1-A</fullName>
    </submittedName>
</protein>
<name>A0A1X7QXT9_9SACH</name>
<dbReference type="AlphaFoldDB" id="A0A1X7QXT9"/>
<dbReference type="Pfam" id="PF00076">
    <property type="entry name" value="RRM_1"/>
    <property type="match status" value="1"/>
</dbReference>
<dbReference type="CDD" id="cd12247">
    <property type="entry name" value="RRM2_U1A_like"/>
    <property type="match status" value="1"/>
</dbReference>
<keyword evidence="6" id="KW-1185">Reference proteome</keyword>
<dbReference type="EMBL" id="FXLY01000002">
    <property type="protein sequence ID" value="SMN18009.1"/>
    <property type="molecule type" value="Genomic_DNA"/>
</dbReference>
<evidence type="ECO:0000259" key="4">
    <source>
        <dbReference type="PROSITE" id="PS50102"/>
    </source>
</evidence>
<dbReference type="PANTHER" id="PTHR10501">
    <property type="entry name" value="U1 SMALL NUCLEAR RIBONUCLEOPROTEIN A/U2 SMALL NUCLEAR RIBONUCLEOPROTEIN B"/>
    <property type="match status" value="1"/>
</dbReference>
<gene>
    <name evidence="5" type="ORF">KASA_0Q04092G</name>
</gene>
<dbReference type="Proteomes" id="UP000196158">
    <property type="component" value="Unassembled WGS sequence"/>
</dbReference>
<proteinExistence type="predicted"/>
<evidence type="ECO:0000256" key="3">
    <source>
        <dbReference type="SAM" id="MobiDB-lite"/>
    </source>
</evidence>
<dbReference type="OrthoDB" id="266020at2759"/>
<dbReference type="Gene3D" id="3.30.70.330">
    <property type="match status" value="2"/>
</dbReference>
<evidence type="ECO:0000313" key="6">
    <source>
        <dbReference type="Proteomes" id="UP000196158"/>
    </source>
</evidence>
<dbReference type="SMART" id="SM00360">
    <property type="entry name" value="RRM"/>
    <property type="match status" value="2"/>
</dbReference>
<dbReference type="GO" id="GO:0003723">
    <property type="term" value="F:RNA binding"/>
    <property type="evidence" value="ECO:0007669"/>
    <property type="project" value="UniProtKB-UniRule"/>
</dbReference>
<feature type="region of interest" description="Disordered" evidence="3">
    <location>
        <begin position="196"/>
        <end position="222"/>
    </location>
</feature>
<dbReference type="InterPro" id="IPR035979">
    <property type="entry name" value="RBD_domain_sf"/>
</dbReference>